<evidence type="ECO:0000256" key="2">
    <source>
        <dbReference type="SAM" id="SignalP"/>
    </source>
</evidence>
<keyword evidence="2" id="KW-0732">Signal</keyword>
<proteinExistence type="predicted"/>
<reference evidence="3" key="1">
    <citation type="submission" date="2020-08" db="EMBL/GenBank/DDBJ databases">
        <title>Spodoptera exigua strain:BAW_Kor-Di-RS1 Genome sequencing and assembly.</title>
        <authorList>
            <person name="Kim J."/>
            <person name="Nam H.Y."/>
            <person name="Kwon M."/>
            <person name="Choi J.H."/>
            <person name="Cho S.R."/>
            <person name="Kim G.-H."/>
        </authorList>
    </citation>
    <scope>NUCLEOTIDE SEQUENCE</scope>
    <source>
        <strain evidence="3">BAW_Kor-Di-RS1</strain>
        <tissue evidence="3">Whole-body</tissue>
    </source>
</reference>
<feature type="compositionally biased region" description="Polar residues" evidence="1">
    <location>
        <begin position="176"/>
        <end position="185"/>
    </location>
</feature>
<dbReference type="PRINTS" id="PR01217">
    <property type="entry name" value="PRICHEXTENSN"/>
</dbReference>
<organism evidence="3 4">
    <name type="scientific">Spodoptera exigua</name>
    <name type="common">Beet armyworm</name>
    <name type="synonym">Noctua fulgens</name>
    <dbReference type="NCBI Taxonomy" id="7107"/>
    <lineage>
        <taxon>Eukaryota</taxon>
        <taxon>Metazoa</taxon>
        <taxon>Ecdysozoa</taxon>
        <taxon>Arthropoda</taxon>
        <taxon>Hexapoda</taxon>
        <taxon>Insecta</taxon>
        <taxon>Pterygota</taxon>
        <taxon>Neoptera</taxon>
        <taxon>Endopterygota</taxon>
        <taxon>Lepidoptera</taxon>
        <taxon>Glossata</taxon>
        <taxon>Ditrysia</taxon>
        <taxon>Noctuoidea</taxon>
        <taxon>Noctuidae</taxon>
        <taxon>Amphipyrinae</taxon>
        <taxon>Spodoptera</taxon>
    </lineage>
</organism>
<dbReference type="Proteomes" id="UP000648187">
    <property type="component" value="Unassembled WGS sequence"/>
</dbReference>
<accession>A0A835GD59</accession>
<feature type="compositionally biased region" description="Polar residues" evidence="1">
    <location>
        <begin position="212"/>
        <end position="226"/>
    </location>
</feature>
<name>A0A835GD59_SPOEX</name>
<feature type="region of interest" description="Disordered" evidence="1">
    <location>
        <begin position="172"/>
        <end position="228"/>
    </location>
</feature>
<evidence type="ECO:0000256" key="1">
    <source>
        <dbReference type="SAM" id="MobiDB-lite"/>
    </source>
</evidence>
<gene>
    <name evidence="3" type="ORF">HW555_009382</name>
</gene>
<dbReference type="AlphaFoldDB" id="A0A835GD59"/>
<evidence type="ECO:0000313" key="3">
    <source>
        <dbReference type="EMBL" id="KAF9411968.1"/>
    </source>
</evidence>
<comment type="caution">
    <text evidence="3">The sequence shown here is derived from an EMBL/GenBank/DDBJ whole genome shotgun (WGS) entry which is preliminary data.</text>
</comment>
<sequence>MWPTLLTIIALSVTISQGHDGSHDQNIAKTITGQEINTNRVKRFVTGYFVPQNKTNTPRWGNGTYGYNRNTTQQYVNPVQNYNFSKPGYQPYYPNPPGYTQYPANYSVYPAPNPQTNNNKPINPAYPGYPQYPTNYSGYPAQNSQQSNIKPLVPTQPGYSQYPSNYSGYPLPPSNKPFNATQYPGNYSGYPAPARPPTNNIPKPSASWPRPAQNNSTAYPVSNTTKPGYANRTKNMCGRNDAMHTDACVVTVGDENCPEGQIRFGDYCVDDTDE</sequence>
<feature type="signal peptide" evidence="2">
    <location>
        <begin position="1"/>
        <end position="18"/>
    </location>
</feature>
<dbReference type="EMBL" id="JACKWZ010000207">
    <property type="protein sequence ID" value="KAF9411968.1"/>
    <property type="molecule type" value="Genomic_DNA"/>
</dbReference>
<evidence type="ECO:0000313" key="4">
    <source>
        <dbReference type="Proteomes" id="UP000648187"/>
    </source>
</evidence>
<keyword evidence="4" id="KW-1185">Reference proteome</keyword>
<protein>
    <submittedName>
        <fullName evidence="3">Uncharacterized protein</fullName>
    </submittedName>
</protein>
<feature type="chain" id="PRO_5032544647" evidence="2">
    <location>
        <begin position="19"/>
        <end position="274"/>
    </location>
</feature>